<feature type="region of interest" description="Disordered" evidence="1">
    <location>
        <begin position="38"/>
        <end position="68"/>
    </location>
</feature>
<dbReference type="AlphaFoldDB" id="A0A3M6UIW1"/>
<evidence type="ECO:0000313" key="2">
    <source>
        <dbReference type="EMBL" id="RMX53610.1"/>
    </source>
</evidence>
<sequence>SKRKSKRKLSTTLKPFSMMKTKSESNLAQRFDFVAVDIPLDGEPEQEKDKENETQTTEDKGRRPSVFEEGLKEFYDSTTTGEKVEAKESKAPEITLEDLDAVSGQTTEKLTSLAGDRMKIRPKRHHRSTANPVKNLQQRNDVRTETEIKYWHMYLALLTFEFSVVQW</sequence>
<gene>
    <name evidence="2" type="ORF">pdam_00025710</name>
</gene>
<feature type="compositionally biased region" description="Basic and acidic residues" evidence="1">
    <location>
        <begin position="45"/>
        <end position="68"/>
    </location>
</feature>
<accession>A0A3M6UIW1</accession>
<dbReference type="EMBL" id="RCHS01001416">
    <property type="protein sequence ID" value="RMX53610.1"/>
    <property type="molecule type" value="Genomic_DNA"/>
</dbReference>
<feature type="region of interest" description="Disordered" evidence="1">
    <location>
        <begin position="1"/>
        <end position="21"/>
    </location>
</feature>
<evidence type="ECO:0000256" key="1">
    <source>
        <dbReference type="SAM" id="MobiDB-lite"/>
    </source>
</evidence>
<comment type="caution">
    <text evidence="2">The sequence shown here is derived from an EMBL/GenBank/DDBJ whole genome shotgun (WGS) entry which is preliminary data.</text>
</comment>
<proteinExistence type="predicted"/>
<organism evidence="2 3">
    <name type="scientific">Pocillopora damicornis</name>
    <name type="common">Cauliflower coral</name>
    <name type="synonym">Millepora damicornis</name>
    <dbReference type="NCBI Taxonomy" id="46731"/>
    <lineage>
        <taxon>Eukaryota</taxon>
        <taxon>Metazoa</taxon>
        <taxon>Cnidaria</taxon>
        <taxon>Anthozoa</taxon>
        <taxon>Hexacorallia</taxon>
        <taxon>Scleractinia</taxon>
        <taxon>Astrocoeniina</taxon>
        <taxon>Pocilloporidae</taxon>
        <taxon>Pocillopora</taxon>
    </lineage>
</organism>
<protein>
    <submittedName>
        <fullName evidence="2">Uncharacterized protein</fullName>
    </submittedName>
</protein>
<reference evidence="2 3" key="1">
    <citation type="journal article" date="2018" name="Sci. Rep.">
        <title>Comparative analysis of the Pocillopora damicornis genome highlights role of immune system in coral evolution.</title>
        <authorList>
            <person name="Cunning R."/>
            <person name="Bay R.A."/>
            <person name="Gillette P."/>
            <person name="Baker A.C."/>
            <person name="Traylor-Knowles N."/>
        </authorList>
    </citation>
    <scope>NUCLEOTIDE SEQUENCE [LARGE SCALE GENOMIC DNA]</scope>
    <source>
        <strain evidence="2">RSMAS</strain>
        <tissue evidence="2">Whole animal</tissue>
    </source>
</reference>
<dbReference type="Proteomes" id="UP000275408">
    <property type="component" value="Unassembled WGS sequence"/>
</dbReference>
<name>A0A3M6UIW1_POCDA</name>
<evidence type="ECO:0000313" key="3">
    <source>
        <dbReference type="Proteomes" id="UP000275408"/>
    </source>
</evidence>
<feature type="non-terminal residue" evidence="2">
    <location>
        <position position="1"/>
    </location>
</feature>
<keyword evidence="3" id="KW-1185">Reference proteome</keyword>